<evidence type="ECO:0000256" key="1">
    <source>
        <dbReference type="SAM" id="SignalP"/>
    </source>
</evidence>
<feature type="signal peptide" evidence="1">
    <location>
        <begin position="1"/>
        <end position="24"/>
    </location>
</feature>
<evidence type="ECO:0000313" key="3">
    <source>
        <dbReference type="Proteomes" id="UP001595533"/>
    </source>
</evidence>
<feature type="chain" id="PRO_5047066942" description="DUF4399 domain-containing protein" evidence="1">
    <location>
        <begin position="25"/>
        <end position="143"/>
    </location>
</feature>
<accession>A0ABV7J7F9</accession>
<comment type="caution">
    <text evidence="2">The sequence shown here is derived from an EMBL/GenBank/DDBJ whole genome shotgun (WGS) entry which is preliminary data.</text>
</comment>
<reference evidence="3" key="1">
    <citation type="journal article" date="2019" name="Int. J. Syst. Evol. Microbiol.">
        <title>The Global Catalogue of Microorganisms (GCM) 10K type strain sequencing project: providing services to taxonomists for standard genome sequencing and annotation.</title>
        <authorList>
            <consortium name="The Broad Institute Genomics Platform"/>
            <consortium name="The Broad Institute Genome Sequencing Center for Infectious Disease"/>
            <person name="Wu L."/>
            <person name="Ma J."/>
        </authorList>
    </citation>
    <scope>NUCLEOTIDE SEQUENCE [LARGE SCALE GENOMIC DNA]</scope>
    <source>
        <strain evidence="3">KCTC 42953</strain>
    </source>
</reference>
<gene>
    <name evidence="2" type="ORF">ACFODZ_07290</name>
</gene>
<keyword evidence="1" id="KW-0732">Signal</keyword>
<evidence type="ECO:0008006" key="4">
    <source>
        <dbReference type="Google" id="ProtNLM"/>
    </source>
</evidence>
<keyword evidence="3" id="KW-1185">Reference proteome</keyword>
<dbReference type="EMBL" id="JBHRTS010000003">
    <property type="protein sequence ID" value="MFC3194041.1"/>
    <property type="molecule type" value="Genomic_DNA"/>
</dbReference>
<name>A0ABV7J7F9_9GAMM</name>
<organism evidence="2 3">
    <name type="scientific">Marinicella sediminis</name>
    <dbReference type="NCBI Taxonomy" id="1792834"/>
    <lineage>
        <taxon>Bacteria</taxon>
        <taxon>Pseudomonadati</taxon>
        <taxon>Pseudomonadota</taxon>
        <taxon>Gammaproteobacteria</taxon>
        <taxon>Lysobacterales</taxon>
        <taxon>Marinicellaceae</taxon>
        <taxon>Marinicella</taxon>
    </lineage>
</organism>
<proteinExistence type="predicted"/>
<dbReference type="RefSeq" id="WP_379876301.1">
    <property type="nucleotide sequence ID" value="NZ_JBHRTS010000003.1"/>
</dbReference>
<sequence length="143" mass="15831">MQDPILRNTFLISCLVLLSMGAHAAGEHHHHHHNQIELAGTENPPAINIKLHKDAMSGWNLEVMTEHFEFTPANTNQNHVPGQGHAHVYIDGVKLGRLYGNWMHLTGLAPGPRAIKVTLNSNDHQDYVIDGVVIGDEVVIHQP</sequence>
<protein>
    <recommendedName>
        <fullName evidence="4">DUF4399 domain-containing protein</fullName>
    </recommendedName>
</protein>
<dbReference type="Proteomes" id="UP001595533">
    <property type="component" value="Unassembled WGS sequence"/>
</dbReference>
<evidence type="ECO:0000313" key="2">
    <source>
        <dbReference type="EMBL" id="MFC3194041.1"/>
    </source>
</evidence>